<dbReference type="PANTHER" id="PTHR10612:SF62">
    <property type="entry name" value="LIPOCALIN_CYTOSOLIC FATTY-ACID BINDING DOMAIN-CONTAINING PROTEIN"/>
    <property type="match status" value="1"/>
</dbReference>
<dbReference type="InParanoid" id="A0A1S4FMR0"/>
<dbReference type="SUPFAM" id="SSF50814">
    <property type="entry name" value="Lipocalins"/>
    <property type="match status" value="1"/>
</dbReference>
<dbReference type="Gene3D" id="2.40.128.20">
    <property type="match status" value="1"/>
</dbReference>
<dbReference type="PANTHER" id="PTHR10612">
    <property type="entry name" value="APOLIPOPROTEIN D"/>
    <property type="match status" value="1"/>
</dbReference>
<dbReference type="VEuPathDB" id="VectorBase:AAEL009569"/>
<name>A0A1S4FMR0_AEDAE</name>
<dbReference type="Proteomes" id="UP000008820">
    <property type="component" value="Chromosome 3"/>
</dbReference>
<gene>
    <name evidence="2" type="primary">5572148</name>
</gene>
<dbReference type="InterPro" id="IPR022272">
    <property type="entry name" value="Lipocalin_CS"/>
</dbReference>
<reference evidence="2" key="2">
    <citation type="submission" date="2020-05" db="UniProtKB">
        <authorList>
            <consortium name="EnsemblMetazoa"/>
        </authorList>
    </citation>
    <scope>IDENTIFICATION</scope>
    <source>
        <strain evidence="2">LVP_AGWG</strain>
    </source>
</reference>
<dbReference type="InterPro" id="IPR012674">
    <property type="entry name" value="Calycin"/>
</dbReference>
<dbReference type="Pfam" id="PF08212">
    <property type="entry name" value="Lipocalin_2"/>
    <property type="match status" value="1"/>
</dbReference>
<dbReference type="GO" id="GO:0000302">
    <property type="term" value="P:response to reactive oxygen species"/>
    <property type="evidence" value="ECO:0007669"/>
    <property type="project" value="TreeGrafter"/>
</dbReference>
<evidence type="ECO:0000313" key="3">
    <source>
        <dbReference type="Proteomes" id="UP000008820"/>
    </source>
</evidence>
<protein>
    <recommendedName>
        <fullName evidence="1">Lipocalin/cytosolic fatty-acid binding domain-containing protein</fullName>
    </recommendedName>
</protein>
<keyword evidence="3" id="KW-1185">Reference proteome</keyword>
<dbReference type="PROSITE" id="PS00213">
    <property type="entry name" value="LIPOCALIN"/>
    <property type="match status" value="1"/>
</dbReference>
<proteinExistence type="predicted"/>
<dbReference type="EnsemblMetazoa" id="AAEL009569-RA">
    <property type="protein sequence ID" value="AAEL009569-PA"/>
    <property type="gene ID" value="AAEL009569"/>
</dbReference>
<dbReference type="OrthoDB" id="565904at2759"/>
<accession>A0A1S4FMR0</accession>
<feature type="domain" description="Lipocalin/cytosolic fatty-acid binding" evidence="1">
    <location>
        <begin position="37"/>
        <end position="169"/>
    </location>
</feature>
<reference evidence="2 3" key="1">
    <citation type="submission" date="2017-06" db="EMBL/GenBank/DDBJ databases">
        <title>Aedes aegypti genome working group (AGWG) sequencing and assembly.</title>
        <authorList>
            <consortium name="Aedes aegypti Genome Working Group (AGWG)"/>
            <person name="Matthews B.J."/>
        </authorList>
    </citation>
    <scope>NUCLEOTIDE SEQUENCE [LARGE SCALE GENOMIC DNA]</scope>
    <source>
        <strain evidence="2 3">LVP_AGWG</strain>
    </source>
</reference>
<organism evidence="2 3">
    <name type="scientific">Aedes aegypti</name>
    <name type="common">Yellowfever mosquito</name>
    <name type="synonym">Culex aegypti</name>
    <dbReference type="NCBI Taxonomy" id="7159"/>
    <lineage>
        <taxon>Eukaryota</taxon>
        <taxon>Metazoa</taxon>
        <taxon>Ecdysozoa</taxon>
        <taxon>Arthropoda</taxon>
        <taxon>Hexapoda</taxon>
        <taxon>Insecta</taxon>
        <taxon>Pterygota</taxon>
        <taxon>Neoptera</taxon>
        <taxon>Endopterygota</taxon>
        <taxon>Diptera</taxon>
        <taxon>Nematocera</taxon>
        <taxon>Culicoidea</taxon>
        <taxon>Culicidae</taxon>
        <taxon>Culicinae</taxon>
        <taxon>Aedini</taxon>
        <taxon>Aedes</taxon>
        <taxon>Stegomyia</taxon>
    </lineage>
</organism>
<evidence type="ECO:0000313" key="2">
    <source>
        <dbReference type="EnsemblMetazoa" id="AAEL009569-PA"/>
    </source>
</evidence>
<dbReference type="GO" id="GO:0006629">
    <property type="term" value="P:lipid metabolic process"/>
    <property type="evidence" value="ECO:0007669"/>
    <property type="project" value="TreeGrafter"/>
</dbReference>
<sequence>MKSLAIVAFLLFGTIHSINAVIYEKHCLIFEESYNFDESRYAGKWYEIRRLYDPNDVELEDCVQEQYTQAEDDKLNFDILRAVQEGPTGEVIYSTGTATPKVFRNSKVPQFIVRYNTTDPADPDTSMDVVQTDYLNYAIVYSCNPVNTTTVSEFAWIISREPVLKKHTADLINKFVDVHFNHPEHKWRTTEQSDKTCKPNTLPPSSAAIRTTLYSSLVQITVALLVAKMLL</sequence>
<dbReference type="GO" id="GO:0005737">
    <property type="term" value="C:cytoplasm"/>
    <property type="evidence" value="ECO:0007669"/>
    <property type="project" value="TreeGrafter"/>
</dbReference>
<dbReference type="AlphaFoldDB" id="A0A1S4FMR0"/>
<evidence type="ECO:0000259" key="1">
    <source>
        <dbReference type="Pfam" id="PF08212"/>
    </source>
</evidence>
<dbReference type="InterPro" id="IPR000566">
    <property type="entry name" value="Lipocln_cytosolic_FA-bd_dom"/>
</dbReference>